<organism evidence="1 2">
    <name type="scientific">Parabacteroides segnis</name>
    <dbReference type="NCBI Taxonomy" id="2763058"/>
    <lineage>
        <taxon>Bacteria</taxon>
        <taxon>Pseudomonadati</taxon>
        <taxon>Bacteroidota</taxon>
        <taxon>Bacteroidia</taxon>
        <taxon>Bacteroidales</taxon>
        <taxon>Tannerellaceae</taxon>
        <taxon>Parabacteroides</taxon>
    </lineage>
</organism>
<evidence type="ECO:0008006" key="3">
    <source>
        <dbReference type="Google" id="ProtNLM"/>
    </source>
</evidence>
<evidence type="ECO:0000313" key="2">
    <source>
        <dbReference type="Proteomes" id="UP000644010"/>
    </source>
</evidence>
<protein>
    <recommendedName>
        <fullName evidence="3">Transposase</fullName>
    </recommendedName>
</protein>
<dbReference type="RefSeq" id="WP_186961200.1">
    <property type="nucleotide sequence ID" value="NZ_JACOOI010000033.1"/>
</dbReference>
<comment type="caution">
    <text evidence="1">The sequence shown here is derived from an EMBL/GenBank/DDBJ whole genome shotgun (WGS) entry which is preliminary data.</text>
</comment>
<evidence type="ECO:0000313" key="1">
    <source>
        <dbReference type="EMBL" id="MBC5645560.1"/>
    </source>
</evidence>
<proteinExistence type="predicted"/>
<dbReference type="Proteomes" id="UP000644010">
    <property type="component" value="Unassembled WGS sequence"/>
</dbReference>
<gene>
    <name evidence="1" type="ORF">H8S77_21995</name>
</gene>
<sequence length="119" mass="13859">MNAKKYAQAQALQLRDHEIYRLHVVEKERVSDLMKKFGLSKSGLEKVLHLFEERNPKEAALMKQQKKDVTAEDTQELLREISRLKKELSTECLRADFYEEMVAFGKEVYGIDLKKAGTK</sequence>
<dbReference type="EMBL" id="JACOOI010000033">
    <property type="protein sequence ID" value="MBC5645560.1"/>
    <property type="molecule type" value="Genomic_DNA"/>
</dbReference>
<keyword evidence="2" id="KW-1185">Reference proteome</keyword>
<name>A0ABR7E717_9BACT</name>
<reference evidence="1 2" key="1">
    <citation type="submission" date="2020-08" db="EMBL/GenBank/DDBJ databases">
        <title>Genome public.</title>
        <authorList>
            <person name="Liu C."/>
            <person name="Sun Q."/>
        </authorList>
    </citation>
    <scope>NUCLEOTIDE SEQUENCE [LARGE SCALE GENOMIC DNA]</scope>
    <source>
        <strain evidence="1 2">BX2</strain>
    </source>
</reference>
<accession>A0ABR7E717</accession>